<accession>A0A934N5F4</accession>
<evidence type="ECO:0000313" key="3">
    <source>
        <dbReference type="EMBL" id="MBJ7596556.1"/>
    </source>
</evidence>
<feature type="transmembrane region" description="Helical" evidence="2">
    <location>
        <begin position="50"/>
        <end position="72"/>
    </location>
</feature>
<evidence type="ECO:0000313" key="4">
    <source>
        <dbReference type="Proteomes" id="UP000612893"/>
    </source>
</evidence>
<dbReference type="RefSeq" id="WP_338198385.1">
    <property type="nucleotide sequence ID" value="NZ_JAEKNR010000006.1"/>
</dbReference>
<keyword evidence="2" id="KW-0472">Membrane</keyword>
<reference evidence="3" key="1">
    <citation type="submission" date="2020-10" db="EMBL/GenBank/DDBJ databases">
        <title>Ca. Dormibacterota MAGs.</title>
        <authorList>
            <person name="Montgomery K."/>
        </authorList>
    </citation>
    <scope>NUCLEOTIDE SEQUENCE [LARGE SCALE GENOMIC DNA]</scope>
    <source>
        <strain evidence="3">SC8812_S17_10</strain>
    </source>
</reference>
<feature type="compositionally biased region" description="Polar residues" evidence="1">
    <location>
        <begin position="77"/>
        <end position="92"/>
    </location>
</feature>
<sequence length="404" mass="41291">MSELNDPELEELERRVSAAFAGTRPRRGFEDELWARLERRRGLRVGSWRLRAWPALGALAAILVIGLGILAVPQLTASRSGGGEKSQTSSAVPQPARGPTDAAGSARSAGGQPHPQQGEAAAGSFGRLPAPALAPPAAGAPAVPGQPVPYYGPARLTVTAQMPTTPAALAVYRYRQPGSGDLDAFAAQLGASRAGVAGTATMYRSLDFRLDMLPASSGQEPRFAVSAVAGAGPGQAGTDGRQVADAFLSAHPPLRQAWPSTVQLQPSAQGQTVVYQREFDVGAGQAGQVDAAGSPGGLRVELAGGAVISATGPVPVTLEAGEYRSRPSRQAAADAVAAPSAVSGGRAQAPSFQLSKVSLVYMAVGSGEYGYFVPAYLFTGTASFGGATREMRVVVPALDPSQLG</sequence>
<evidence type="ECO:0000256" key="2">
    <source>
        <dbReference type="SAM" id="Phobius"/>
    </source>
</evidence>
<name>A0A934N5F4_9BACT</name>
<evidence type="ECO:0000256" key="1">
    <source>
        <dbReference type="SAM" id="MobiDB-lite"/>
    </source>
</evidence>
<dbReference type="EMBL" id="JAEKNR010000006">
    <property type="protein sequence ID" value="MBJ7596556.1"/>
    <property type="molecule type" value="Genomic_DNA"/>
</dbReference>
<keyword evidence="4" id="KW-1185">Reference proteome</keyword>
<comment type="caution">
    <text evidence="3">The sequence shown here is derived from an EMBL/GenBank/DDBJ whole genome shotgun (WGS) entry which is preliminary data.</text>
</comment>
<dbReference type="AlphaFoldDB" id="A0A934N5F4"/>
<protein>
    <submittedName>
        <fullName evidence="3">Uncharacterized protein</fullName>
    </submittedName>
</protein>
<dbReference type="Proteomes" id="UP000612893">
    <property type="component" value="Unassembled WGS sequence"/>
</dbReference>
<proteinExistence type="predicted"/>
<organism evidence="3 4">
    <name type="scientific">Candidatus Nephthysia bennettiae</name>
    <dbReference type="NCBI Taxonomy" id="3127016"/>
    <lineage>
        <taxon>Bacteria</taxon>
        <taxon>Bacillati</taxon>
        <taxon>Candidatus Dormiibacterota</taxon>
        <taxon>Candidatus Dormibacteria</taxon>
        <taxon>Candidatus Dormibacterales</taxon>
        <taxon>Candidatus Dormibacteraceae</taxon>
        <taxon>Candidatus Nephthysia</taxon>
    </lineage>
</organism>
<keyword evidence="2" id="KW-0812">Transmembrane</keyword>
<gene>
    <name evidence="3" type="ORF">JF922_00495</name>
</gene>
<keyword evidence="2" id="KW-1133">Transmembrane helix</keyword>
<feature type="region of interest" description="Disordered" evidence="1">
    <location>
        <begin position="77"/>
        <end position="128"/>
    </location>
</feature>